<keyword evidence="2" id="KW-1185">Reference proteome</keyword>
<dbReference type="GO" id="GO:0008168">
    <property type="term" value="F:methyltransferase activity"/>
    <property type="evidence" value="ECO:0007669"/>
    <property type="project" value="UniProtKB-KW"/>
</dbReference>
<keyword evidence="1" id="KW-0489">Methyltransferase</keyword>
<protein>
    <submittedName>
        <fullName evidence="1">Methyltransferase type 11</fullName>
    </submittedName>
</protein>
<dbReference type="EMBL" id="JAPMUA010000002">
    <property type="protein sequence ID" value="MDG3585690.1"/>
    <property type="molecule type" value="Genomic_DNA"/>
</dbReference>
<proteinExistence type="predicted"/>
<comment type="caution">
    <text evidence="1">The sequence shown here is derived from an EMBL/GenBank/DDBJ whole genome shotgun (WGS) entry which is preliminary data.</text>
</comment>
<name>A0ABT6FQZ7_9FLAO</name>
<accession>A0ABT6FQZ7</accession>
<sequence length="75" mass="8711">MNNTIEVFSTNIRTKKQADKLLRRLKNRCPSYQINFDLEDCDNILRVESHNGQIDIRTVLKIVKNLGLTARVLPD</sequence>
<dbReference type="GO" id="GO:0032259">
    <property type="term" value="P:methylation"/>
    <property type="evidence" value="ECO:0007669"/>
    <property type="project" value="UniProtKB-KW"/>
</dbReference>
<evidence type="ECO:0000313" key="2">
    <source>
        <dbReference type="Proteomes" id="UP001153642"/>
    </source>
</evidence>
<organism evidence="1 2">
    <name type="scientific">Galbibacter pacificus</name>
    <dbReference type="NCBI Taxonomy" id="2996052"/>
    <lineage>
        <taxon>Bacteria</taxon>
        <taxon>Pseudomonadati</taxon>
        <taxon>Bacteroidota</taxon>
        <taxon>Flavobacteriia</taxon>
        <taxon>Flavobacteriales</taxon>
        <taxon>Flavobacteriaceae</taxon>
        <taxon>Galbibacter</taxon>
    </lineage>
</organism>
<gene>
    <name evidence="1" type="ORF">OSR52_07390</name>
</gene>
<keyword evidence="1" id="KW-0808">Transferase</keyword>
<dbReference type="RefSeq" id="WP_277899051.1">
    <property type="nucleotide sequence ID" value="NZ_JAPMUA010000002.1"/>
</dbReference>
<evidence type="ECO:0000313" key="1">
    <source>
        <dbReference type="EMBL" id="MDG3585690.1"/>
    </source>
</evidence>
<dbReference type="Proteomes" id="UP001153642">
    <property type="component" value="Unassembled WGS sequence"/>
</dbReference>
<reference evidence="1" key="1">
    <citation type="submission" date="2022-11" db="EMBL/GenBank/DDBJ databases">
        <title>High-quality draft genome sequence of Galbibacter sp. strain CMA-7.</title>
        <authorList>
            <person name="Wei L."/>
            <person name="Dong C."/>
            <person name="Shao Z."/>
        </authorList>
    </citation>
    <scope>NUCLEOTIDE SEQUENCE</scope>
    <source>
        <strain evidence="1">CMA-7</strain>
    </source>
</reference>